<dbReference type="InterPro" id="IPR024288">
    <property type="entry name" value="SICA_C"/>
</dbReference>
<dbReference type="Pfam" id="PF12887">
    <property type="entry name" value="SICA_alpha"/>
    <property type="match status" value="1"/>
</dbReference>
<reference evidence="9" key="1">
    <citation type="submission" date="2016-05" db="EMBL/GenBank/DDBJ databases">
        <authorList>
            <person name="Sharaf Hazem."/>
        </authorList>
    </citation>
    <scope>NUCLEOTIDE SEQUENCE [LARGE SCALE GENOMIC DNA]</scope>
    <source>
        <strain evidence="9">H</strain>
    </source>
</reference>
<feature type="domain" description="Schizont-infected cell agglutination extracellular beta" evidence="3">
    <location>
        <begin position="551"/>
        <end position="721"/>
    </location>
</feature>
<organism evidence="6 8">
    <name type="scientific">Plasmodium knowlesi (strain H)</name>
    <dbReference type="NCBI Taxonomy" id="5851"/>
    <lineage>
        <taxon>Eukaryota</taxon>
        <taxon>Sar</taxon>
        <taxon>Alveolata</taxon>
        <taxon>Apicomplexa</taxon>
        <taxon>Aconoidasida</taxon>
        <taxon>Haemosporida</taxon>
        <taxon>Plasmodiidae</taxon>
        <taxon>Plasmodium</taxon>
        <taxon>Plasmodium (Plasmodium)</taxon>
    </lineage>
</organism>
<protein>
    <submittedName>
        <fullName evidence="6">SICAvar, type I</fullName>
    </submittedName>
</protein>
<feature type="domain" description="Schizont-infected cell agglutination extracellular alpha" evidence="5">
    <location>
        <begin position="15"/>
        <end position="202"/>
    </location>
</feature>
<evidence type="ECO:0000313" key="9">
    <source>
        <dbReference type="Proteomes" id="UP000182142"/>
    </source>
</evidence>
<gene>
    <name evidence="6" type="ORF">PKNA1_C2_0706000</name>
    <name evidence="7" type="ORF">PKNA1_H1_0706000</name>
</gene>
<evidence type="ECO:0000313" key="7">
    <source>
        <dbReference type="EMBL" id="SBO24547.1"/>
    </source>
</evidence>
<name>A0A5E7WY56_PLAKH</name>
<dbReference type="VEuPathDB" id="PlasmoDB:PKNH_0706000"/>
<feature type="region of interest" description="Disordered" evidence="2">
    <location>
        <begin position="1229"/>
        <end position="1258"/>
    </location>
</feature>
<feature type="region of interest" description="Disordered" evidence="2">
    <location>
        <begin position="1412"/>
        <end position="1432"/>
    </location>
</feature>
<reference evidence="8" key="3">
    <citation type="submission" date="2016-05" db="EMBL/GenBank/DDBJ databases">
        <authorList>
            <person name="Sharaf H."/>
        </authorList>
    </citation>
    <scope>NUCLEOTIDE SEQUENCE [LARGE SCALE GENOMIC DNA]</scope>
    <source>
        <strain evidence="8">H</strain>
    </source>
</reference>
<accession>A0A5E7WY56</accession>
<dbReference type="Pfam" id="PF12878">
    <property type="entry name" value="SICA_beta"/>
    <property type="match status" value="8"/>
</dbReference>
<keyword evidence="1" id="KW-0175">Coiled coil</keyword>
<evidence type="ECO:0000259" key="4">
    <source>
        <dbReference type="Pfam" id="PF12879"/>
    </source>
</evidence>
<feature type="domain" description="Schizont-infected cell agglutination extracellular beta" evidence="3">
    <location>
        <begin position="338"/>
        <end position="513"/>
    </location>
</feature>
<feature type="domain" description="Schizont-infected cell agglutination extracellular beta" evidence="3">
    <location>
        <begin position="1862"/>
        <end position="2044"/>
    </location>
</feature>
<feature type="domain" description="Schizont-infected cell agglutination C-terminal" evidence="4">
    <location>
        <begin position="2103"/>
        <end position="2239"/>
    </location>
</feature>
<feature type="domain" description="Schizont-infected cell agglutination extracellular beta" evidence="3">
    <location>
        <begin position="760"/>
        <end position="923"/>
    </location>
</feature>
<dbReference type="Proteomes" id="UP000182128">
    <property type="component" value="Unassembled WGS sequence"/>
</dbReference>
<feature type="domain" description="Schizont-infected cell agglutination extracellular beta" evidence="3">
    <location>
        <begin position="1639"/>
        <end position="1823"/>
    </location>
</feature>
<feature type="compositionally biased region" description="Polar residues" evidence="2">
    <location>
        <begin position="1244"/>
        <end position="1255"/>
    </location>
</feature>
<dbReference type="EMBL" id="CWHQ02000007">
    <property type="protein sequence ID" value="SBO23364.1"/>
    <property type="molecule type" value="Genomic_DNA"/>
</dbReference>
<evidence type="ECO:0000259" key="3">
    <source>
        <dbReference type="Pfam" id="PF12878"/>
    </source>
</evidence>
<dbReference type="OrthoDB" id="389533at2759"/>
<evidence type="ECO:0000259" key="5">
    <source>
        <dbReference type="Pfam" id="PF12887"/>
    </source>
</evidence>
<feature type="domain" description="Schizont-infected cell agglutination extracellular beta" evidence="3">
    <location>
        <begin position="1179"/>
        <end position="1359"/>
    </location>
</feature>
<dbReference type="EMBL" id="CWHR02000006">
    <property type="protein sequence ID" value="SBO24547.1"/>
    <property type="molecule type" value="Genomic_DNA"/>
</dbReference>
<dbReference type="InterPro" id="IPR024285">
    <property type="entry name" value="SICA_extracell_b"/>
</dbReference>
<proteinExistence type="predicted"/>
<reference evidence="6" key="2">
    <citation type="submission" date="2016-05" db="EMBL/GenBank/DDBJ databases">
        <authorList>
            <person name="Lavstsen T."/>
            <person name="Jespersen J.S."/>
        </authorList>
    </citation>
    <scope>NUCLEOTIDE SEQUENCE [LARGE SCALE GENOMIC DNA]</scope>
</reference>
<feature type="compositionally biased region" description="Low complexity" evidence="2">
    <location>
        <begin position="1422"/>
        <end position="1432"/>
    </location>
</feature>
<sequence>MANPSAPAGQSGNPLWQEWLKKWLEKNKENVGKGTITDALWKDLEPTYDAFVKEVKEAQQSFEMDKLCESTGHLTNGAVYVDGVKTLCQGILKIRYFMSGVKTERWGLLRGVRTDHPAKIEKHMSADEIFKRCIVGMVGLWDIYGEHCKLGDVIQKVREDVDTKLSVHLTSRHLENLNMCKSITAEGLTLGRTVLGDRIKNWVKEDKGRAERKKGDIYSRWVGGAMYVGEGMCPGGEDEKKKARKDNMEVMAKFLSLSGANAHGGNNSQPSVLDVLMNDNIRIPDITLENALLGVVKKDSTAGGVTVDTEELTKAITKLQTASEKALKGGQCKDIDGLCDRAQCAMKQWFPDRGKKEEQQADRKEMWNEVKTEVTSLYNALPDNGGSDGDADDLCKGIICPNENANCVSKTTCNIMIKALKEVYKVGDDDTASGPRKLNDRIFKSTMRCVILNAFAEKLKQHAQGGGYACAVEDGIIKAFAAAQENKKYEKWCEEKVKGDGSCQPCGKEHQVCTGSKIRNELLLDSVKEELNKDSNTKVKSTFEEINKKATLCDRLHCAINHWKTAKGTPQTQINDEEFWTGNDSPVKTLWDELAEKMKATNGTGNGECGSFETEAEKWACKYLHAGFEELYKKPEASAAATTPTASSSVLDNPSFRQTMGCFLLHSYAKHMKEKAVCDIEEGIKKAFATAGKGIGTACTGGNGQCIPCKWEQEKYESCEISTNGQSGTNDKVEDKLNTIINKDTDQALKEGTEAVNKLNLCQRFECVSNRWIKQNNGSRSWKDVWEQVKTELTQLVAATSEDKRKVLVNYCDLGNHTDGRPRDKEACLLIAAGLKNLYNITNGTGTDGAVEASFQRTMHCVLLNAIADKMESKELTCKEERSVTEGINKAFGNSGQIKGDNKCNDDKCFTCERYTQLSSCNVNSNNDQVKAKVDDFLEKDTTLQKDALITTICKPCDQVKLCERLDCISKKYGQIRGRANGERWDTIIKGYDWLFNGFVGHMGKMMNNDEVTTHCEKDKDSKKWGTDAHGEANKKACLLTAAGLHRISSILETYSLGNNGTVKNENPFDHQDTKQFVSCLMLNALIRKMKKESPICDIDEGIKKAFDSAEQIKNQHCINGKPCFVCKLDVYDKIKDCPNGNGNDKVKEKMDSLLTDKAAEVNKTLKDITDTDGNKGPLCKRLQCLSSKVQALTTSTEPLKSSANDFWKKGGEVEKLWTELSTAMKTNGDKDNGTVCGQMEDGSATNGGTASRQATDPERKACQHLTAGFNKLKDSSTNIDSTYPILSTNPLLRQTVGCFLLKEYAKQLQKDSTCVITSGLEKAFKEWNEKINKSNDPCPNGSPCIDCKWEDNIDNCNVPVDKTGTETAKNKVDALLKQKENEMKSTMDKINETKSLCDQLKCAAPKWFQNEMNGTGGPNSGSGAASTSSGTKKTWCDFWGDDGVRTTLQTMFEKISSEGQNKPTLITIDGICQGFGDGNERSVERKACNHIVAGLKYIDGIKPNGTGGEDKQLLDRAVACIALNLYADQIIAKSNDKCPIDEKIVQKMFNDWNVIKRASSSCNGVSNKDCFECKRVPTSDFKDCKLSVAETLIKTTSPPNGDCKTNATEVKTKMEGLLLKDDAVKMEPTLKEINKMDSFCSRMQCAAKQYYAKKNGGQSTGVKWSEIKGVVDDELKNLLQNITNDKNWEQTTFDQYCKENIGSSWSTDTEGEKKAKQKACKLFASGLNHISDIKNDSNNKIDEVPLKQTMMCAALNLYADQLTKNAKDQCPLDNKKLNDAIQHAFDKNNAIMNGGSQCSTGTNAANSCFVCKRHDSFPDCKIGHDKIGDKMTNLLLEQDNSNTASNNNQEKTLEKINKIETFCTQVQCAIKQYGKDKKKTDPNGTVTWNALSGEIARELKELLEYMTEGQSQQELLKYCDNDANWKNLGHKQSKTNKAACLLFAAGLQHIYTHGNGRVNGPSFEQTMGCLFLKEYAKQLQTMANKKKQGNSWVHPKCDIDKGIEHAFNQSNAIMSATSPCNKNGSTNSCFVCIQNEGYETCRIGTDSVKGNVEPLLQSEQTHMQQTLENTVCPILITDLLTPFLPLAPVSIGLSAMAYYLWKYFGPLGKGGPRFRRSPAEIRGPSVQEQLLDHVQQDSSHEYRLVKERKPRSVPTRTKRSGRVNRRTIIEIHFEVLDECQKGDSQLAQNDFLELLVQEFMGSELMEEEQVSKEEVLMEGVPLERVPIERVPILGSVFMV</sequence>
<evidence type="ECO:0000256" key="1">
    <source>
        <dbReference type="SAM" id="Coils"/>
    </source>
</evidence>
<feature type="domain" description="Schizont-infected cell agglutination extracellular beta" evidence="3">
    <location>
        <begin position="1396"/>
        <end position="1586"/>
    </location>
</feature>
<evidence type="ECO:0000256" key="2">
    <source>
        <dbReference type="SAM" id="MobiDB-lite"/>
    </source>
</evidence>
<feature type="domain" description="Schizont-infected cell agglutination extracellular beta" evidence="3">
    <location>
        <begin position="961"/>
        <end position="1138"/>
    </location>
</feature>
<evidence type="ECO:0000313" key="6">
    <source>
        <dbReference type="EMBL" id="SBO23364.1"/>
    </source>
</evidence>
<dbReference type="Proteomes" id="UP000182142">
    <property type="component" value="Unassembled WGS sequence"/>
</dbReference>
<dbReference type="InterPro" id="IPR024290">
    <property type="entry name" value="SICA_extracell_a"/>
</dbReference>
<feature type="coiled-coil region" evidence="1">
    <location>
        <begin position="1370"/>
        <end position="1397"/>
    </location>
</feature>
<dbReference type="Pfam" id="PF12879">
    <property type="entry name" value="SICA_C"/>
    <property type="match status" value="1"/>
</dbReference>
<evidence type="ECO:0000313" key="8">
    <source>
        <dbReference type="Proteomes" id="UP000182128"/>
    </source>
</evidence>